<feature type="compositionally biased region" description="Polar residues" evidence="1">
    <location>
        <begin position="137"/>
        <end position="155"/>
    </location>
</feature>
<proteinExistence type="predicted"/>
<accession>A0A016UVK6</accession>
<feature type="region of interest" description="Disordered" evidence="1">
    <location>
        <begin position="135"/>
        <end position="155"/>
    </location>
</feature>
<dbReference type="AlphaFoldDB" id="A0A016UVK6"/>
<dbReference type="Proteomes" id="UP000024635">
    <property type="component" value="Unassembled WGS sequence"/>
</dbReference>
<evidence type="ECO:0000313" key="3">
    <source>
        <dbReference type="Proteomes" id="UP000024635"/>
    </source>
</evidence>
<gene>
    <name evidence="2" type="primary">Acey_s0025.g1251</name>
    <name evidence="2" type="ORF">Y032_0025g1251</name>
</gene>
<keyword evidence="3" id="KW-1185">Reference proteome</keyword>
<name>A0A016UVK6_9BILA</name>
<organism evidence="2 3">
    <name type="scientific">Ancylostoma ceylanicum</name>
    <dbReference type="NCBI Taxonomy" id="53326"/>
    <lineage>
        <taxon>Eukaryota</taxon>
        <taxon>Metazoa</taxon>
        <taxon>Ecdysozoa</taxon>
        <taxon>Nematoda</taxon>
        <taxon>Chromadorea</taxon>
        <taxon>Rhabditida</taxon>
        <taxon>Rhabditina</taxon>
        <taxon>Rhabditomorpha</taxon>
        <taxon>Strongyloidea</taxon>
        <taxon>Ancylostomatidae</taxon>
        <taxon>Ancylostomatinae</taxon>
        <taxon>Ancylostoma</taxon>
    </lineage>
</organism>
<comment type="caution">
    <text evidence="2">The sequence shown here is derived from an EMBL/GenBank/DDBJ whole genome shotgun (WGS) entry which is preliminary data.</text>
</comment>
<sequence>MMTMTLSPSSSQITTDSLTIMAAPLPNPPTFECVLTELSPSEEFLELPTPLKSARLSIAVTSRIIIQKDYRDVHTTSCNRSQFTLGITPFMSTNTFVSPFHSPPPLPWFFLPITPISVTTSTSLNTTTTSRIERKSLSATSDRPNISVSSGFDYG</sequence>
<dbReference type="EMBL" id="JARK01001361">
    <property type="protein sequence ID" value="EYC19230.1"/>
    <property type="molecule type" value="Genomic_DNA"/>
</dbReference>
<reference evidence="3" key="1">
    <citation type="journal article" date="2015" name="Nat. Genet.">
        <title>The genome and transcriptome of the zoonotic hookworm Ancylostoma ceylanicum identify infection-specific gene families.</title>
        <authorList>
            <person name="Schwarz E.M."/>
            <person name="Hu Y."/>
            <person name="Antoshechkin I."/>
            <person name="Miller M.M."/>
            <person name="Sternberg P.W."/>
            <person name="Aroian R.V."/>
        </authorList>
    </citation>
    <scope>NUCLEOTIDE SEQUENCE</scope>
    <source>
        <strain evidence="3">HY135</strain>
    </source>
</reference>
<evidence type="ECO:0000256" key="1">
    <source>
        <dbReference type="SAM" id="MobiDB-lite"/>
    </source>
</evidence>
<evidence type="ECO:0000313" key="2">
    <source>
        <dbReference type="EMBL" id="EYC19230.1"/>
    </source>
</evidence>
<protein>
    <submittedName>
        <fullName evidence="2">Uncharacterized protein</fullName>
    </submittedName>
</protein>